<name>A0A0A9GNB0_ARUDO</name>
<reference evidence="1" key="1">
    <citation type="submission" date="2014-09" db="EMBL/GenBank/DDBJ databases">
        <authorList>
            <person name="Magalhaes I.L.F."/>
            <person name="Oliveira U."/>
            <person name="Santos F.R."/>
            <person name="Vidigal T.H.D.A."/>
            <person name="Brescovit A.D."/>
            <person name="Santos A.J."/>
        </authorList>
    </citation>
    <scope>NUCLEOTIDE SEQUENCE</scope>
    <source>
        <tissue evidence="1">Shoot tissue taken approximately 20 cm above the soil surface</tissue>
    </source>
</reference>
<protein>
    <submittedName>
        <fullName evidence="1">Uncharacterized protein</fullName>
    </submittedName>
</protein>
<reference evidence="1" key="2">
    <citation type="journal article" date="2015" name="Data Brief">
        <title>Shoot transcriptome of the giant reed, Arundo donax.</title>
        <authorList>
            <person name="Barrero R.A."/>
            <person name="Guerrero F.D."/>
            <person name="Moolhuijzen P."/>
            <person name="Goolsby J.A."/>
            <person name="Tidwell J."/>
            <person name="Bellgard S.E."/>
            <person name="Bellgard M.I."/>
        </authorList>
    </citation>
    <scope>NUCLEOTIDE SEQUENCE</scope>
    <source>
        <tissue evidence="1">Shoot tissue taken approximately 20 cm above the soil surface</tissue>
    </source>
</reference>
<accession>A0A0A9GNB0</accession>
<evidence type="ECO:0000313" key="1">
    <source>
        <dbReference type="EMBL" id="JAE24924.1"/>
    </source>
</evidence>
<organism evidence="1">
    <name type="scientific">Arundo donax</name>
    <name type="common">Giant reed</name>
    <name type="synonym">Donax arundinaceus</name>
    <dbReference type="NCBI Taxonomy" id="35708"/>
    <lineage>
        <taxon>Eukaryota</taxon>
        <taxon>Viridiplantae</taxon>
        <taxon>Streptophyta</taxon>
        <taxon>Embryophyta</taxon>
        <taxon>Tracheophyta</taxon>
        <taxon>Spermatophyta</taxon>
        <taxon>Magnoliopsida</taxon>
        <taxon>Liliopsida</taxon>
        <taxon>Poales</taxon>
        <taxon>Poaceae</taxon>
        <taxon>PACMAD clade</taxon>
        <taxon>Arundinoideae</taxon>
        <taxon>Arundineae</taxon>
        <taxon>Arundo</taxon>
    </lineage>
</organism>
<dbReference type="AlphaFoldDB" id="A0A0A9GNB0"/>
<proteinExistence type="predicted"/>
<dbReference type="EMBL" id="GBRH01172972">
    <property type="protein sequence ID" value="JAE24924.1"/>
    <property type="molecule type" value="Transcribed_RNA"/>
</dbReference>
<sequence length="18" mass="2175">MTMSQQQPLGEMILFWMC</sequence>